<evidence type="ECO:0000313" key="2">
    <source>
        <dbReference type="EMBL" id="TGY06473.1"/>
    </source>
</evidence>
<protein>
    <submittedName>
        <fullName evidence="2">Helix-turn-helix domain-containing protein</fullName>
    </submittedName>
</protein>
<dbReference type="GO" id="GO:0006355">
    <property type="term" value="P:regulation of DNA-templated transcription"/>
    <property type="evidence" value="ECO:0007669"/>
    <property type="project" value="InterPro"/>
</dbReference>
<keyword evidence="3" id="KW-1185">Reference proteome</keyword>
<dbReference type="RefSeq" id="WP_136010061.1">
    <property type="nucleotide sequence ID" value="NZ_SRYZ01000016.1"/>
</dbReference>
<proteinExistence type="predicted"/>
<dbReference type="InterPro" id="IPR036388">
    <property type="entry name" value="WH-like_DNA-bd_sf"/>
</dbReference>
<keyword evidence="1" id="KW-1133">Transmembrane helix</keyword>
<dbReference type="Gene3D" id="1.10.10.10">
    <property type="entry name" value="Winged helix-like DNA-binding domain superfamily/Winged helix DNA-binding domain"/>
    <property type="match status" value="1"/>
</dbReference>
<evidence type="ECO:0000256" key="1">
    <source>
        <dbReference type="SAM" id="Phobius"/>
    </source>
</evidence>
<reference evidence="2 3" key="1">
    <citation type="submission" date="2019-04" db="EMBL/GenBank/DDBJ databases">
        <title>Microbes associate with the intestines of laboratory mice.</title>
        <authorList>
            <person name="Navarre W."/>
            <person name="Wong E."/>
            <person name="Huang K."/>
            <person name="Tropini C."/>
            <person name="Ng K."/>
            <person name="Yu B."/>
        </authorList>
    </citation>
    <scope>NUCLEOTIDE SEQUENCE [LARGE SCALE GENOMIC DNA]</scope>
    <source>
        <strain evidence="2 3">NM69_E16B</strain>
    </source>
</reference>
<organism evidence="2 3">
    <name type="scientific">Bacteroides muris</name>
    <name type="common">ex Afrizal et al. 2022</name>
    <dbReference type="NCBI Taxonomy" id="2516960"/>
    <lineage>
        <taxon>Bacteria</taxon>
        <taxon>Pseudomonadati</taxon>
        <taxon>Bacteroidota</taxon>
        <taxon>Bacteroidia</taxon>
        <taxon>Bacteroidales</taxon>
        <taxon>Bacteroidaceae</taxon>
        <taxon>Bacteroides</taxon>
    </lineage>
</organism>
<name>A0A4S2AYM7_9BACE</name>
<sequence>MGERLRVRMTAQCGKKEFLVPYEKIYCYIHDYSNSSLYHSYILDKFPLKADSLAKSWRHLLVSKGFSGKIAVRVSVLDWEERETHVLSGDSLYVASSDSLLSYYIGKRCEVAVTGYAHCSWLQAFTTKDKVLLFLLFLCAILLFFIDNLYRRFKKKTMLVHLEQVPEVTVVEPRSSRVYHFGDELFFDVDASMLYTENKHVELAPMLSKLLQGFLEAEDYKLSIDEIMHLLWPGYDLIDSRVHTTVGRLRKCLSEVSDWQIVNNSSVYQLRKKTCFDK</sequence>
<dbReference type="SUPFAM" id="SSF46894">
    <property type="entry name" value="C-terminal effector domain of the bipartite response regulators"/>
    <property type="match status" value="1"/>
</dbReference>
<dbReference type="EMBL" id="SRYZ01000016">
    <property type="protein sequence ID" value="TGY06473.1"/>
    <property type="molecule type" value="Genomic_DNA"/>
</dbReference>
<accession>A0A4S2AYM7</accession>
<keyword evidence="1" id="KW-0812">Transmembrane</keyword>
<dbReference type="Proteomes" id="UP000310532">
    <property type="component" value="Unassembled WGS sequence"/>
</dbReference>
<keyword evidence="1" id="KW-0472">Membrane</keyword>
<comment type="caution">
    <text evidence="2">The sequence shown here is derived from an EMBL/GenBank/DDBJ whole genome shotgun (WGS) entry which is preliminary data.</text>
</comment>
<dbReference type="GO" id="GO:0003677">
    <property type="term" value="F:DNA binding"/>
    <property type="evidence" value="ECO:0007669"/>
    <property type="project" value="InterPro"/>
</dbReference>
<evidence type="ECO:0000313" key="3">
    <source>
        <dbReference type="Proteomes" id="UP000310532"/>
    </source>
</evidence>
<gene>
    <name evidence="2" type="ORF">E5355_08815</name>
</gene>
<dbReference type="AlphaFoldDB" id="A0A4S2AYM7"/>
<feature type="transmembrane region" description="Helical" evidence="1">
    <location>
        <begin position="131"/>
        <end position="150"/>
    </location>
</feature>
<dbReference type="InterPro" id="IPR016032">
    <property type="entry name" value="Sig_transdc_resp-reg_C-effctor"/>
</dbReference>